<keyword evidence="3" id="KW-1185">Reference proteome</keyword>
<dbReference type="Pfam" id="PF12867">
    <property type="entry name" value="DinB_2"/>
    <property type="match status" value="1"/>
</dbReference>
<gene>
    <name evidence="2" type="ORF">GRAN_1855</name>
</gene>
<name>A0A4Q0T492_9BACT</name>
<reference evidence="2 3" key="1">
    <citation type="submission" date="2018-11" db="EMBL/GenBank/DDBJ databases">
        <authorList>
            <person name="Mardanov A.V."/>
            <person name="Ravin N.V."/>
            <person name="Dedysh S.N."/>
        </authorList>
    </citation>
    <scope>NUCLEOTIDE SEQUENCE [LARGE SCALE GENOMIC DNA]</scope>
    <source>
        <strain evidence="2 3">AF10</strain>
    </source>
</reference>
<dbReference type="Gene3D" id="1.20.120.450">
    <property type="entry name" value="dinb family like domain"/>
    <property type="match status" value="1"/>
</dbReference>
<dbReference type="InterPro" id="IPR034660">
    <property type="entry name" value="DinB/YfiT-like"/>
</dbReference>
<comment type="caution">
    <text evidence="2">The sequence shown here is derived from an EMBL/GenBank/DDBJ whole genome shotgun (WGS) entry which is preliminary data.</text>
</comment>
<dbReference type="AlphaFoldDB" id="A0A4Q0T492"/>
<evidence type="ECO:0000313" key="3">
    <source>
        <dbReference type="Proteomes" id="UP000289437"/>
    </source>
</evidence>
<dbReference type="EMBL" id="RDSM01000001">
    <property type="protein sequence ID" value="RXH58545.1"/>
    <property type="molecule type" value="Genomic_DNA"/>
</dbReference>
<dbReference type="InterPro" id="IPR024775">
    <property type="entry name" value="DinB-like"/>
</dbReference>
<reference evidence="3" key="2">
    <citation type="submission" date="2019-02" db="EMBL/GenBank/DDBJ databases">
        <title>Granulicella sibirica sp. nov., a psychrotolerant acidobacterium isolated from an organic soil layer in forested tundra, West Siberia.</title>
        <authorList>
            <person name="Oshkin I.Y."/>
            <person name="Kulichevskaya I.S."/>
            <person name="Rijpstra W.I.C."/>
            <person name="Sinninghe Damste J.S."/>
            <person name="Rakitin A.L."/>
            <person name="Ravin N.V."/>
            <person name="Dedysh S.N."/>
        </authorList>
    </citation>
    <scope>NUCLEOTIDE SEQUENCE [LARGE SCALE GENOMIC DNA]</scope>
    <source>
        <strain evidence="3">AF10</strain>
    </source>
</reference>
<proteinExistence type="predicted"/>
<feature type="domain" description="DinB-like" evidence="1">
    <location>
        <begin position="15"/>
        <end position="177"/>
    </location>
</feature>
<dbReference type="Proteomes" id="UP000289437">
    <property type="component" value="Unassembled WGS sequence"/>
</dbReference>
<accession>A0A4Q0T492</accession>
<protein>
    <recommendedName>
        <fullName evidence="1">DinB-like domain-containing protein</fullName>
    </recommendedName>
</protein>
<dbReference type="SUPFAM" id="SSF109854">
    <property type="entry name" value="DinB/YfiT-like putative metalloenzymes"/>
    <property type="match status" value="1"/>
</dbReference>
<organism evidence="2 3">
    <name type="scientific">Granulicella sibirica</name>
    <dbReference type="NCBI Taxonomy" id="2479048"/>
    <lineage>
        <taxon>Bacteria</taxon>
        <taxon>Pseudomonadati</taxon>
        <taxon>Acidobacteriota</taxon>
        <taxon>Terriglobia</taxon>
        <taxon>Terriglobales</taxon>
        <taxon>Acidobacteriaceae</taxon>
        <taxon>Granulicella</taxon>
    </lineage>
</organism>
<sequence length="190" mass="21239">MSMTENERRLALDELTSSEERVVNLVAGLTPEQWSFRESPDRWSIAENVEHLVVFEGFLMGIIAKMVEADGLAGERPNEVQGVAERDEKERLVLGLSGSRSVPLRSREVVRPSGRWPDTAVMVDELRQARARTVAFAGATNASLRSHFFTHVAFGDLDGYQWLLLIGQHTARHVLQIEQVMADPGFPRSA</sequence>
<evidence type="ECO:0000259" key="1">
    <source>
        <dbReference type="Pfam" id="PF12867"/>
    </source>
</evidence>
<evidence type="ECO:0000313" key="2">
    <source>
        <dbReference type="EMBL" id="RXH58545.1"/>
    </source>
</evidence>